<evidence type="ECO:0000256" key="2">
    <source>
        <dbReference type="SAM" id="Coils"/>
    </source>
</evidence>
<keyword evidence="2" id="KW-0175">Coiled coil</keyword>
<dbReference type="InterPro" id="IPR057365">
    <property type="entry name" value="URGCP"/>
</dbReference>
<dbReference type="Gene3D" id="1.10.533.10">
    <property type="entry name" value="Death Domain, Fas"/>
    <property type="match status" value="1"/>
</dbReference>
<dbReference type="PANTHER" id="PTHR14819">
    <property type="entry name" value="GTP-BINDING"/>
    <property type="match status" value="1"/>
</dbReference>
<comment type="similarity">
    <text evidence="1">Belongs to the TRAFAC class dynamin-like GTPase superfamily. Very large inducible GTPase (VLIG) family.</text>
</comment>
<dbReference type="InterPro" id="IPR011029">
    <property type="entry name" value="DEATH-like_dom_sf"/>
</dbReference>
<evidence type="ECO:0000256" key="1">
    <source>
        <dbReference type="ARBA" id="ARBA00006828"/>
    </source>
</evidence>
<dbReference type="PROSITE" id="PS51717">
    <property type="entry name" value="G_VLIG"/>
    <property type="match status" value="1"/>
</dbReference>
<dbReference type="PANTHER" id="PTHR14819:SF25">
    <property type="entry name" value="CHROMOSOME UNDETERMINED SCAFFOLD_52, WHOLE GENOME SHOTGUN SEQUENCE"/>
    <property type="match status" value="1"/>
</dbReference>
<organism evidence="6 7">
    <name type="scientific">Holothuria leucospilota</name>
    <name type="common">Black long sea cucumber</name>
    <name type="synonym">Mertensiothuria leucospilota</name>
    <dbReference type="NCBI Taxonomy" id="206669"/>
    <lineage>
        <taxon>Eukaryota</taxon>
        <taxon>Metazoa</taxon>
        <taxon>Echinodermata</taxon>
        <taxon>Eleutherozoa</taxon>
        <taxon>Echinozoa</taxon>
        <taxon>Holothuroidea</taxon>
        <taxon>Aspidochirotacea</taxon>
        <taxon>Aspidochirotida</taxon>
        <taxon>Holothuriidae</taxon>
        <taxon>Holothuria</taxon>
    </lineage>
</organism>
<dbReference type="InterPro" id="IPR027417">
    <property type="entry name" value="P-loop_NTPase"/>
</dbReference>
<sequence length="1762" mass="203412">MDVYLRRILRAYLQELEEELDPMDVVDELTKHNIISDNDKKALEAIDSQEERVGKLISQLHESANGFHALLDALQKCGSYDDIVQKLERREQSAKKVFQNNIEEILSCPNCGKETFMFREAVCNTAEMMTKREAEKIAAYYEFSDKEKKSFQSYENPGFKVMELLLSRGLLKGEDVSTLELVFKELKLTNLGKGLQKYSKSLELPVLVINVKCPQRYLASEKDKVSHYELGKSLKSLFREKFNVIYEDFTPHSSLLLRIPYLSSLTLVSESIEGGTLSKMLVPLLKIKLSQENVDELQLTCDKEEYSRVRDHLLKEEVTGNTEESSAVLSDADFQSYLGRVGLNGHYPKKMTLKMATKVRVLQKYSPAMKESDIPLLFLTMLTSLDRRAVFPEKLNFNDSVRDFICSLLHCSDDFLKQHILDKLAACQLAVPVIIPHPTGGDPTFLLWALRRIVKKWKDDKDSLTPERNMVTEPLFTVAFLRIGELPVSKSHILNNMFGRAQSNSTVTYFITQREDYQGDATFSKGSLEAHWYVPLQGKDGEILDELTLFLNLRGDANEFPRQVKFASKVANMVFILVNKTFELQNKRLIETIEHVSSNVVTVSLREKIKKVTAQSRTKLIETDNRLEYEVDGEDIVLSKKLCELIKIASHQQNSKYYQCIEDWSKICRSLNGIIVDEDNPSCLKALEISKEAFTQMSSLTVQQIKERHMTLQKLELEWVKWDQKKESTLAGHTIEVQKDNIRMEKLKIRKEQLSRGLTPEMSTFYSKLRYVTVGEGSKLLHYFMFHVQAQIDRMTKKEIPPHITKINMLENELAQKKLELKQEKNKNSIDILEERIAKLQQDILRESKEYSHKHIGFEHFMRELSHLFEAQNLDPQCNPGETQMIAALAARLLIDGYPLELLDGDTTYISINWISNILNIVDKILKSPKIFVISVIGVQSSGKSTLLNSMFGVRFTVRAGRCTRGLFLQMLEVDSTLQESLGFQYLLIIDTEGLQSPDRTVKNDFKFDNSLATLAMCVVDLSILNISQETIGSDMIGILQIAAHALIRMKKVQLVSQCRIVHQRVSDVNAAGENKSSMNVIREALDKATLAAAKEENITGIKEFSDIFPFTESDNLYVPCLWMGNMSPPNHAYSETILHLKSQILLKTRDSTDFTQFTLKKFQIRLKDVWDALKKEDFVFNSQNSFNAISYQRFRLEHNKWIGVLRTAMVEWELMNKENIVEGNKEAYNKELKKEIKLHLDKVLKEIDEYITTHSDEEEVKRQQNTFKISSHNIAREIEEAIKNKYDYYMKTEREKASPHGFIENCKNMLRENAKQKAIEIRRNDPTLDPNSSKNLLEQMFHTFWKDISEMLKAEYEDKKVKDEYITSACENSLSTLIDKTRYNLKFQEIITSRGGIIVPTKTLTKVQKQPKQSKTNWTKVLSFGLLSGSDKNDSDHEGKKVIERIATEELKTFTDDERFEAFDKNHIDKFFTTLLEKLREPMQLAEDFALEILVQMCNHIATVSISKQRKYEDKYCLYELMEVEKISLKKDFFSFFDNTLTTQTAAEKTYSEICVNIRNKLVDYLNVQLLTRLRKSNHFTDREFLIGTILCEICTNRSRQDYLKFVSNQNEYIGCWLKKEIIKEVTERDNSQLWIEQAASQKLENLKEVIKNCLNVTKIHFENQECGSRDTNPSSTNFRDNEQPRTSKECSIPVSQWQNIFVKNCKENQVTITLGPMIFDSVHYISFTAMLLKMIETTSLSNIKLDPELRSCGDLNSAEK</sequence>
<dbReference type="SUPFAM" id="SSF47986">
    <property type="entry name" value="DEATH domain"/>
    <property type="match status" value="1"/>
</dbReference>
<dbReference type="CDD" id="cd01671">
    <property type="entry name" value="CARD"/>
    <property type="match status" value="1"/>
</dbReference>
<evidence type="ECO:0000313" key="6">
    <source>
        <dbReference type="EMBL" id="KAJ8024175.1"/>
    </source>
</evidence>
<keyword evidence="7" id="KW-1185">Reference proteome</keyword>
<dbReference type="Pfam" id="PF25496">
    <property type="entry name" value="URGCP"/>
    <property type="match status" value="1"/>
</dbReference>
<dbReference type="Pfam" id="PF25683">
    <property type="entry name" value="URGCP_GTPase"/>
    <property type="match status" value="1"/>
</dbReference>
<feature type="domain" description="VLIG-type G" evidence="5">
    <location>
        <begin position="928"/>
        <end position="1171"/>
    </location>
</feature>
<feature type="coiled-coil region" evidence="2">
    <location>
        <begin position="807"/>
        <end position="850"/>
    </location>
</feature>
<name>A0A9Q0YKF1_HOLLE</name>
<evidence type="ECO:0000259" key="5">
    <source>
        <dbReference type="PROSITE" id="PS51717"/>
    </source>
</evidence>
<reference evidence="6" key="1">
    <citation type="submission" date="2021-10" db="EMBL/GenBank/DDBJ databases">
        <title>Tropical sea cucumber genome reveals ecological adaptation and Cuvierian tubules defense mechanism.</title>
        <authorList>
            <person name="Chen T."/>
        </authorList>
    </citation>
    <scope>NUCLEOTIDE SEQUENCE</scope>
    <source>
        <strain evidence="6">Nanhai2018</strain>
        <tissue evidence="6">Muscle</tissue>
    </source>
</reference>
<dbReference type="InterPro" id="IPR001315">
    <property type="entry name" value="CARD"/>
</dbReference>
<feature type="region of interest" description="Disordered" evidence="3">
    <location>
        <begin position="1668"/>
        <end position="1689"/>
    </location>
</feature>
<dbReference type="GO" id="GO:0005525">
    <property type="term" value="F:GTP binding"/>
    <property type="evidence" value="ECO:0007669"/>
    <property type="project" value="InterPro"/>
</dbReference>
<protein>
    <submittedName>
        <fullName evidence="6">Interferon-induced very large GTPase 1</fullName>
    </submittedName>
</protein>
<dbReference type="SUPFAM" id="SSF52540">
    <property type="entry name" value="P-loop containing nucleoside triphosphate hydrolases"/>
    <property type="match status" value="1"/>
</dbReference>
<accession>A0A9Q0YKF1</accession>
<dbReference type="GO" id="GO:0042981">
    <property type="term" value="P:regulation of apoptotic process"/>
    <property type="evidence" value="ECO:0007669"/>
    <property type="project" value="InterPro"/>
</dbReference>
<dbReference type="EMBL" id="JAIZAY010000019">
    <property type="protein sequence ID" value="KAJ8024175.1"/>
    <property type="molecule type" value="Genomic_DNA"/>
</dbReference>
<dbReference type="InterPro" id="IPR052986">
    <property type="entry name" value="VLIG_GTPase"/>
</dbReference>
<dbReference type="OrthoDB" id="1597724at2759"/>
<gene>
    <name evidence="6" type="ORF">HOLleu_36827</name>
</gene>
<evidence type="ECO:0000313" key="7">
    <source>
        <dbReference type="Proteomes" id="UP001152320"/>
    </source>
</evidence>
<dbReference type="Proteomes" id="UP001152320">
    <property type="component" value="Chromosome 19"/>
</dbReference>
<proteinExistence type="inferred from homology"/>
<feature type="domain" description="CARD" evidence="4">
    <location>
        <begin position="1"/>
        <end position="76"/>
    </location>
</feature>
<dbReference type="PROSITE" id="PS50209">
    <property type="entry name" value="CARD"/>
    <property type="match status" value="1"/>
</dbReference>
<dbReference type="Gene3D" id="3.40.50.300">
    <property type="entry name" value="P-loop containing nucleotide triphosphate hydrolases"/>
    <property type="match status" value="1"/>
</dbReference>
<evidence type="ECO:0000259" key="4">
    <source>
        <dbReference type="PROSITE" id="PS50209"/>
    </source>
</evidence>
<dbReference type="InterPro" id="IPR030383">
    <property type="entry name" value="G_VLIG_dom"/>
</dbReference>
<evidence type="ECO:0000256" key="3">
    <source>
        <dbReference type="SAM" id="MobiDB-lite"/>
    </source>
</evidence>
<feature type="compositionally biased region" description="Polar residues" evidence="3">
    <location>
        <begin position="1668"/>
        <end position="1680"/>
    </location>
</feature>
<comment type="caution">
    <text evidence="6">The sequence shown here is derived from an EMBL/GenBank/DDBJ whole genome shotgun (WGS) entry which is preliminary data.</text>
</comment>